<dbReference type="Proteomes" id="UP001369815">
    <property type="component" value="Unassembled WGS sequence"/>
</dbReference>
<evidence type="ECO:0000313" key="9">
    <source>
        <dbReference type="EMBL" id="KAK6951113.1"/>
    </source>
</evidence>
<proteinExistence type="inferred from homology"/>
<dbReference type="PANTHER" id="PTHR33048">
    <property type="entry name" value="PTH11-LIKE INTEGRAL MEMBRANE PROTEIN (AFU_ORTHOLOGUE AFUA_5G11245)"/>
    <property type="match status" value="1"/>
</dbReference>
<dbReference type="InterPro" id="IPR049326">
    <property type="entry name" value="Rhodopsin_dom_fungi"/>
</dbReference>
<sequence length="369" mass="41155">MSSALDPLYLLPPEQQQAILNGPALAPPSEDVVPNFENPPNMNGLAIAVTTVALVIVTIAVFLRAYVKIWIVKNPQIHDVRDLSEIIYNVQIAVNFYAIVLILLKTAILIDWVQMFIPRGTRGVFFWTCYGILLFNFLFYFSSEIAGNLSCIPFKRIWDKTVPGKCFDRNPLDLTTASVNVICDLFILLAPQKIIWGLHLTREKKIGVSIVYAIGILSQDWTYNISQVSMLSLAELAFGILVFCVPTLPKAFKESKLLGRMVSSIRTSTSRMKSMDAAGWSTSQLRKNPDGIGEYNRMDHPEISLTDLNSGKPQSYGHDSGVQSSKDGDERAWGIARTTQFTISVERQDKPREGGSLDDANHPWASDRV</sequence>
<accession>A0AAX6MF92</accession>
<feature type="transmembrane region" description="Helical" evidence="7">
    <location>
        <begin position="124"/>
        <end position="141"/>
    </location>
</feature>
<dbReference type="PANTHER" id="PTHR33048:SF47">
    <property type="entry name" value="INTEGRAL MEMBRANE PROTEIN-RELATED"/>
    <property type="match status" value="1"/>
</dbReference>
<evidence type="ECO:0000259" key="8">
    <source>
        <dbReference type="Pfam" id="PF20684"/>
    </source>
</evidence>
<feature type="region of interest" description="Disordered" evidence="6">
    <location>
        <begin position="303"/>
        <end position="369"/>
    </location>
</feature>
<feature type="domain" description="Rhodopsin" evidence="8">
    <location>
        <begin position="50"/>
        <end position="217"/>
    </location>
</feature>
<reference evidence="9 10" key="1">
    <citation type="journal article" date="2024" name="Front Chem Biol">
        <title>Unveiling the potential of Daldinia eschscholtzii MFLUCC 19-0629 through bioactivity and bioinformatics studies for enhanced sustainable agriculture production.</title>
        <authorList>
            <person name="Brooks S."/>
            <person name="Weaver J.A."/>
            <person name="Klomchit A."/>
            <person name="Alharthi S.A."/>
            <person name="Onlamun T."/>
            <person name="Nurani R."/>
            <person name="Vong T.K."/>
            <person name="Alberti F."/>
            <person name="Greco C."/>
        </authorList>
    </citation>
    <scope>NUCLEOTIDE SEQUENCE [LARGE SCALE GENOMIC DNA]</scope>
    <source>
        <strain evidence="9">MFLUCC 19-0629</strain>
    </source>
</reference>
<feature type="compositionally biased region" description="Basic and acidic residues" evidence="6">
    <location>
        <begin position="346"/>
        <end position="369"/>
    </location>
</feature>
<keyword evidence="10" id="KW-1185">Reference proteome</keyword>
<keyword evidence="4 7" id="KW-0472">Membrane</keyword>
<evidence type="ECO:0000256" key="4">
    <source>
        <dbReference type="ARBA" id="ARBA00023136"/>
    </source>
</evidence>
<evidence type="ECO:0000256" key="7">
    <source>
        <dbReference type="SAM" id="Phobius"/>
    </source>
</evidence>
<evidence type="ECO:0000256" key="2">
    <source>
        <dbReference type="ARBA" id="ARBA00022692"/>
    </source>
</evidence>
<gene>
    <name evidence="9" type="ORF">Daesc_007643</name>
</gene>
<comment type="similarity">
    <text evidence="5">Belongs to the SAT4 family.</text>
</comment>
<comment type="caution">
    <text evidence="9">The sequence shown here is derived from an EMBL/GenBank/DDBJ whole genome shotgun (WGS) entry which is preliminary data.</text>
</comment>
<protein>
    <recommendedName>
        <fullName evidence="8">Rhodopsin domain-containing protein</fullName>
    </recommendedName>
</protein>
<keyword evidence="2 7" id="KW-0812">Transmembrane</keyword>
<feature type="transmembrane region" description="Helical" evidence="7">
    <location>
        <begin position="86"/>
        <end position="104"/>
    </location>
</feature>
<evidence type="ECO:0000256" key="3">
    <source>
        <dbReference type="ARBA" id="ARBA00022989"/>
    </source>
</evidence>
<dbReference type="EMBL" id="JBANMG010000007">
    <property type="protein sequence ID" value="KAK6951113.1"/>
    <property type="molecule type" value="Genomic_DNA"/>
</dbReference>
<evidence type="ECO:0000256" key="1">
    <source>
        <dbReference type="ARBA" id="ARBA00004141"/>
    </source>
</evidence>
<keyword evidence="3 7" id="KW-1133">Transmembrane helix</keyword>
<name>A0AAX6MF92_9PEZI</name>
<organism evidence="9 10">
    <name type="scientific">Daldinia eschscholtzii</name>
    <dbReference type="NCBI Taxonomy" id="292717"/>
    <lineage>
        <taxon>Eukaryota</taxon>
        <taxon>Fungi</taxon>
        <taxon>Dikarya</taxon>
        <taxon>Ascomycota</taxon>
        <taxon>Pezizomycotina</taxon>
        <taxon>Sordariomycetes</taxon>
        <taxon>Xylariomycetidae</taxon>
        <taxon>Xylariales</taxon>
        <taxon>Hypoxylaceae</taxon>
        <taxon>Daldinia</taxon>
    </lineage>
</organism>
<dbReference type="GO" id="GO:0016020">
    <property type="term" value="C:membrane"/>
    <property type="evidence" value="ECO:0007669"/>
    <property type="project" value="UniProtKB-SubCell"/>
</dbReference>
<evidence type="ECO:0000256" key="6">
    <source>
        <dbReference type="SAM" id="MobiDB-lite"/>
    </source>
</evidence>
<dbReference type="Pfam" id="PF20684">
    <property type="entry name" value="Fung_rhodopsin"/>
    <property type="match status" value="1"/>
</dbReference>
<dbReference type="AlphaFoldDB" id="A0AAX6MF92"/>
<evidence type="ECO:0000256" key="5">
    <source>
        <dbReference type="ARBA" id="ARBA00038359"/>
    </source>
</evidence>
<comment type="subcellular location">
    <subcellularLocation>
        <location evidence="1">Membrane</location>
        <topology evidence="1">Multi-pass membrane protein</topology>
    </subcellularLocation>
</comment>
<evidence type="ECO:0000313" key="10">
    <source>
        <dbReference type="Proteomes" id="UP001369815"/>
    </source>
</evidence>
<feature type="transmembrane region" description="Helical" evidence="7">
    <location>
        <begin position="45"/>
        <end position="66"/>
    </location>
</feature>
<dbReference type="InterPro" id="IPR052337">
    <property type="entry name" value="SAT4-like"/>
</dbReference>